<sequence length="344" mass="40229">MSASLRRSARIRDLPQEVPAQEPASDEATSERDVSAPRRKPKKTYKRRKVEVKPYNEAPGDPPAQPVIARPDKPGVRGRRGLLKFMTEIPLDTLHDIFRELDPADLLHLSWASKSLNSIVMEKSARYIWEEAFERIYELETPPPRCPEDINLAQYARFLYEKTCMLCGSYHGYYTSWMMRLRACWNCLNSDRFSKYMDYEEERHLLTITAKKRKFCLVDDYSHFLDERKASVCKETFLRERFATKANRCKGTEEFKQWESKRSECRREELSQLRLQRENEYFILSKLDELGWTTSKIEEVINGNIADIAEELPGFKSSRKLTKSGRIQLSTHLEGHGADTFPLL</sequence>
<evidence type="ECO:0000259" key="2">
    <source>
        <dbReference type="PROSITE" id="PS50181"/>
    </source>
</evidence>
<feature type="compositionally biased region" description="Basic residues" evidence="1">
    <location>
        <begin position="37"/>
        <end position="50"/>
    </location>
</feature>
<reference evidence="3" key="1">
    <citation type="submission" date="2022-07" db="EMBL/GenBank/DDBJ databases">
        <title>Genome Sequence of Leucocoprinus birnbaumii.</title>
        <authorList>
            <person name="Buettner E."/>
        </authorList>
    </citation>
    <scope>NUCLEOTIDE SEQUENCE</scope>
    <source>
        <strain evidence="3">VT141</strain>
    </source>
</reference>
<keyword evidence="4" id="KW-1185">Reference proteome</keyword>
<comment type="caution">
    <text evidence="3">The sequence shown here is derived from an EMBL/GenBank/DDBJ whole genome shotgun (WGS) entry which is preliminary data.</text>
</comment>
<dbReference type="EMBL" id="JANIEX010001885">
    <property type="protein sequence ID" value="KAJ3553662.1"/>
    <property type="molecule type" value="Genomic_DNA"/>
</dbReference>
<dbReference type="SUPFAM" id="SSF81383">
    <property type="entry name" value="F-box domain"/>
    <property type="match status" value="1"/>
</dbReference>
<dbReference type="Proteomes" id="UP001213000">
    <property type="component" value="Unassembled WGS sequence"/>
</dbReference>
<feature type="domain" description="F-box" evidence="2">
    <location>
        <begin position="83"/>
        <end position="132"/>
    </location>
</feature>
<proteinExistence type="predicted"/>
<evidence type="ECO:0000313" key="3">
    <source>
        <dbReference type="EMBL" id="KAJ3553662.1"/>
    </source>
</evidence>
<accession>A0AAD5YPW0</accession>
<dbReference type="AlphaFoldDB" id="A0AAD5YPW0"/>
<evidence type="ECO:0000313" key="4">
    <source>
        <dbReference type="Proteomes" id="UP001213000"/>
    </source>
</evidence>
<organism evidence="3 4">
    <name type="scientific">Leucocoprinus birnbaumii</name>
    <dbReference type="NCBI Taxonomy" id="56174"/>
    <lineage>
        <taxon>Eukaryota</taxon>
        <taxon>Fungi</taxon>
        <taxon>Dikarya</taxon>
        <taxon>Basidiomycota</taxon>
        <taxon>Agaricomycotina</taxon>
        <taxon>Agaricomycetes</taxon>
        <taxon>Agaricomycetidae</taxon>
        <taxon>Agaricales</taxon>
        <taxon>Agaricineae</taxon>
        <taxon>Agaricaceae</taxon>
        <taxon>Leucocoprinus</taxon>
    </lineage>
</organism>
<gene>
    <name evidence="3" type="ORF">NP233_g12594</name>
</gene>
<feature type="region of interest" description="Disordered" evidence="1">
    <location>
        <begin position="1"/>
        <end position="73"/>
    </location>
</feature>
<dbReference type="InterPro" id="IPR036047">
    <property type="entry name" value="F-box-like_dom_sf"/>
</dbReference>
<dbReference type="PROSITE" id="PS50181">
    <property type="entry name" value="FBOX"/>
    <property type="match status" value="1"/>
</dbReference>
<name>A0AAD5YPW0_9AGAR</name>
<dbReference type="InterPro" id="IPR001810">
    <property type="entry name" value="F-box_dom"/>
</dbReference>
<evidence type="ECO:0000256" key="1">
    <source>
        <dbReference type="SAM" id="MobiDB-lite"/>
    </source>
</evidence>
<protein>
    <recommendedName>
        <fullName evidence="2">F-box domain-containing protein</fullName>
    </recommendedName>
</protein>